<dbReference type="PROSITE" id="PS00018">
    <property type="entry name" value="EF_HAND_1"/>
    <property type="match status" value="2"/>
</dbReference>
<evidence type="ECO:0000256" key="3">
    <source>
        <dbReference type="ARBA" id="ARBA00022737"/>
    </source>
</evidence>
<dbReference type="InterPro" id="IPR011992">
    <property type="entry name" value="EF-hand-dom_pair"/>
</dbReference>
<gene>
    <name evidence="7" type="ORF">PBS001_LOCUS8039</name>
</gene>
<feature type="domain" description="EF-hand" evidence="6">
    <location>
        <begin position="131"/>
        <end position="166"/>
    </location>
</feature>
<keyword evidence="4" id="KW-0106">Calcium</keyword>
<keyword evidence="3" id="KW-0677">Repeat</keyword>
<keyword evidence="8" id="KW-1185">Reference proteome</keyword>
<keyword evidence="5" id="KW-0206">Cytoskeleton</keyword>
<accession>A0ABN8D9H0</accession>
<protein>
    <recommendedName>
        <fullName evidence="6">EF-hand domain-containing protein</fullName>
    </recommendedName>
</protein>
<comment type="subcellular location">
    <subcellularLocation>
        <location evidence="1">Cytoplasm</location>
        <location evidence="1">Cytoskeleton</location>
    </subcellularLocation>
</comment>
<evidence type="ECO:0000313" key="7">
    <source>
        <dbReference type="EMBL" id="CAH0521594.1"/>
    </source>
</evidence>
<organism evidence="7 8">
    <name type="scientific">Peronospora belbahrii</name>
    <dbReference type="NCBI Taxonomy" id="622444"/>
    <lineage>
        <taxon>Eukaryota</taxon>
        <taxon>Sar</taxon>
        <taxon>Stramenopiles</taxon>
        <taxon>Oomycota</taxon>
        <taxon>Peronosporomycetes</taxon>
        <taxon>Peronosporales</taxon>
        <taxon>Peronosporaceae</taxon>
        <taxon>Peronospora</taxon>
    </lineage>
</organism>
<dbReference type="SMART" id="SM00054">
    <property type="entry name" value="EFh"/>
    <property type="match status" value="3"/>
</dbReference>
<dbReference type="PROSITE" id="PS50222">
    <property type="entry name" value="EF_HAND_2"/>
    <property type="match status" value="3"/>
</dbReference>
<feature type="domain" description="EF-hand" evidence="6">
    <location>
        <begin position="22"/>
        <end position="57"/>
    </location>
</feature>
<proteinExistence type="inferred from homology"/>
<name>A0ABN8D9H0_9STRA</name>
<dbReference type="PANTHER" id="PTHR23048">
    <property type="entry name" value="MYOSIN LIGHT CHAIN 1, 3"/>
    <property type="match status" value="1"/>
</dbReference>
<dbReference type="EMBL" id="CAKLCB010000381">
    <property type="protein sequence ID" value="CAH0521594.1"/>
    <property type="molecule type" value="Genomic_DNA"/>
</dbReference>
<dbReference type="Proteomes" id="UP001158986">
    <property type="component" value="Unassembled WGS sequence"/>
</dbReference>
<dbReference type="InterPro" id="IPR002048">
    <property type="entry name" value="EF_hand_dom"/>
</dbReference>
<dbReference type="CDD" id="cd00051">
    <property type="entry name" value="EFh"/>
    <property type="match status" value="1"/>
</dbReference>
<keyword evidence="5" id="KW-0963">Cytoplasm</keyword>
<dbReference type="SUPFAM" id="SSF47473">
    <property type="entry name" value="EF-hand"/>
    <property type="match status" value="1"/>
</dbReference>
<dbReference type="PANTHER" id="PTHR23048:SF59">
    <property type="entry name" value="EF-HAND SUPERFAMILY PROTEIN"/>
    <property type="match status" value="1"/>
</dbReference>
<evidence type="ECO:0000256" key="4">
    <source>
        <dbReference type="ARBA" id="ARBA00022837"/>
    </source>
</evidence>
<evidence type="ECO:0000256" key="1">
    <source>
        <dbReference type="ARBA" id="ARBA00004245"/>
    </source>
</evidence>
<comment type="similarity">
    <text evidence="2">Belongs to the centrin family.</text>
</comment>
<comment type="caution">
    <text evidence="7">The sequence shown here is derived from an EMBL/GenBank/DDBJ whole genome shotgun (WGS) entry which is preliminary data.</text>
</comment>
<reference evidence="7 8" key="1">
    <citation type="submission" date="2021-11" db="EMBL/GenBank/DDBJ databases">
        <authorList>
            <person name="Islam A."/>
            <person name="Islam S."/>
            <person name="Flora M.S."/>
            <person name="Rahman M."/>
            <person name="Ziaur R.M."/>
            <person name="Epstein J.H."/>
            <person name="Hassan M."/>
            <person name="Klassen M."/>
            <person name="Woodard K."/>
            <person name="Webb A."/>
            <person name="Webby R.J."/>
            <person name="El Zowalaty M.E."/>
        </authorList>
    </citation>
    <scope>NUCLEOTIDE SEQUENCE [LARGE SCALE GENOMIC DNA]</scope>
    <source>
        <strain evidence="7">Pbs1</strain>
    </source>
</reference>
<dbReference type="Pfam" id="PF13499">
    <property type="entry name" value="EF-hand_7"/>
    <property type="match status" value="2"/>
</dbReference>
<dbReference type="InterPro" id="IPR018247">
    <property type="entry name" value="EF_Hand_1_Ca_BS"/>
</dbReference>
<dbReference type="Gene3D" id="1.10.238.10">
    <property type="entry name" value="EF-hand"/>
    <property type="match status" value="2"/>
</dbReference>
<evidence type="ECO:0000259" key="6">
    <source>
        <dbReference type="PROSITE" id="PS50222"/>
    </source>
</evidence>
<feature type="domain" description="EF-hand" evidence="6">
    <location>
        <begin position="95"/>
        <end position="130"/>
    </location>
</feature>
<dbReference type="InterPro" id="IPR050230">
    <property type="entry name" value="CALM/Myosin/TropC-like"/>
</dbReference>
<evidence type="ECO:0000256" key="5">
    <source>
        <dbReference type="ARBA" id="ARBA00023212"/>
    </source>
</evidence>
<sequence>MSYRIVQKQHVKTYEQIELSEEEKEEIRKAFQLFDTDHTGLINRKELIDVIQSLGYEDTHENMKECGDSENMESSGFITLDEFLDLMTVKLSKIDLKENIQRVFHQFDHDKTGKISFRNLKRVAKELGETLTDAELLEMIERADIDQDGEVNFEEFYAVMTKQTFT</sequence>
<evidence type="ECO:0000256" key="2">
    <source>
        <dbReference type="ARBA" id="ARBA00005253"/>
    </source>
</evidence>
<evidence type="ECO:0000313" key="8">
    <source>
        <dbReference type="Proteomes" id="UP001158986"/>
    </source>
</evidence>